<dbReference type="EMBL" id="FP103042">
    <property type="protein sequence ID" value="CAX22511.1"/>
    <property type="molecule type" value="Genomic_DNA"/>
</dbReference>
<dbReference type="AlphaFoldDB" id="C7CCG4"/>
<evidence type="ECO:0000313" key="1">
    <source>
        <dbReference type="EMBL" id="CAX22511.1"/>
    </source>
</evidence>
<dbReference type="HOGENOM" id="CLU_2700504_0_0_5"/>
<proteinExistence type="predicted"/>
<reference evidence="2" key="1">
    <citation type="journal article" date="2009" name="PLoS ONE">
        <title>Methylobacterium genome sequences: a reference blueprint to investigate microbial metabolism of C1 compounds from natural and industrial sources.</title>
        <authorList>
            <person name="Vuilleumier S."/>
            <person name="Chistoserdova L."/>
            <person name="Lee M.-C."/>
            <person name="Bringel F."/>
            <person name="Lajus A."/>
            <person name="Zhou Y."/>
            <person name="Gourion B."/>
            <person name="Barbe V."/>
            <person name="Chang J."/>
            <person name="Cruveiller S."/>
            <person name="Dossat C."/>
            <person name="Gillett W."/>
            <person name="Gruffaz C."/>
            <person name="Haugen E."/>
            <person name="Hourcade E."/>
            <person name="Levy R."/>
            <person name="Mangenot S."/>
            <person name="Muller E."/>
            <person name="Nadalig T."/>
            <person name="Pagni M."/>
            <person name="Penny C."/>
            <person name="Peyraud R."/>
            <person name="Robinson D.G."/>
            <person name="Roche D."/>
            <person name="Rouy Z."/>
            <person name="Saenampechek C."/>
            <person name="Salvignol G."/>
            <person name="Vallenet D."/>
            <person name="Wu Z."/>
            <person name="Marx C.J."/>
            <person name="Vorholt J.A."/>
            <person name="Olson M.V."/>
            <person name="Kaul R."/>
            <person name="Weissenbach J."/>
            <person name="Medigue C."/>
            <person name="Lidstrom M.E."/>
        </authorList>
    </citation>
    <scope>NUCLEOTIDE SEQUENCE [LARGE SCALE GENOMIC DNA]</scope>
    <source>
        <strain evidence="2">DSM 6343 / CIP 106787 / DM4</strain>
    </source>
</reference>
<dbReference type="Proteomes" id="UP000008070">
    <property type="component" value="Chromosome"/>
</dbReference>
<name>C7CCG4_METED</name>
<organism evidence="1 2">
    <name type="scientific">Methylorubrum extorquens (strain DSM 6343 / CIP 106787 / DM4)</name>
    <name type="common">Methylobacterium extorquens</name>
    <dbReference type="NCBI Taxonomy" id="661410"/>
    <lineage>
        <taxon>Bacteria</taxon>
        <taxon>Pseudomonadati</taxon>
        <taxon>Pseudomonadota</taxon>
        <taxon>Alphaproteobacteria</taxon>
        <taxon>Hyphomicrobiales</taxon>
        <taxon>Methylobacteriaceae</taxon>
        <taxon>Methylorubrum</taxon>
    </lineage>
</organism>
<protein>
    <submittedName>
        <fullName evidence="1">Uncharacterized protein</fullName>
    </submittedName>
</protein>
<sequence>MPHSLRRQTWIIEEAQKERERSREAHTRAQEVLARITRNRLAEGSPILSHAPAAGARVSAWVNRSVLEQPASS</sequence>
<evidence type="ECO:0000313" key="2">
    <source>
        <dbReference type="Proteomes" id="UP000008070"/>
    </source>
</evidence>
<gene>
    <name evidence="1" type="ORF">METD_I0879</name>
</gene>
<dbReference type="KEGG" id="mdi:METDI0879"/>
<accession>C7CCG4</accession>